<protein>
    <submittedName>
        <fullName evidence="1">Uncharacterized protein</fullName>
    </submittedName>
</protein>
<accession>A0A2N9X826</accession>
<evidence type="ECO:0000313" key="2">
    <source>
        <dbReference type="Proteomes" id="UP000230202"/>
    </source>
</evidence>
<dbReference type="EMBL" id="MEIL01000019">
    <property type="protein sequence ID" value="PIT40514.1"/>
    <property type="molecule type" value="Genomic_DNA"/>
</dbReference>
<proteinExistence type="predicted"/>
<gene>
    <name evidence="1" type="ORF">BHC54_02390</name>
</gene>
<evidence type="ECO:0000313" key="1">
    <source>
        <dbReference type="EMBL" id="PIT40514.1"/>
    </source>
</evidence>
<dbReference type="Proteomes" id="UP000230202">
    <property type="component" value="Unassembled WGS sequence"/>
</dbReference>
<organism evidence="1 2">
    <name type="scientific">Snodgrassella alvi</name>
    <dbReference type="NCBI Taxonomy" id="1196083"/>
    <lineage>
        <taxon>Bacteria</taxon>
        <taxon>Pseudomonadati</taxon>
        <taxon>Pseudomonadota</taxon>
        <taxon>Betaproteobacteria</taxon>
        <taxon>Neisseriales</taxon>
        <taxon>Neisseriaceae</taxon>
        <taxon>Snodgrassella</taxon>
    </lineage>
</organism>
<name>A0A2N9X826_9NEIS</name>
<dbReference type="RefSeq" id="WP_100151649.1">
    <property type="nucleotide sequence ID" value="NZ_MEIL01000019.1"/>
</dbReference>
<reference evidence="1" key="1">
    <citation type="journal article" date="2017" name="MBio">
        <title>Type VI secretion-mediated competition in the bee gut microbiome.</title>
        <authorList>
            <person name="Steele M.I."/>
            <person name="Kwong W.K."/>
            <person name="Powell J.E."/>
            <person name="Whiteley M."/>
            <person name="Moran N.A."/>
        </authorList>
    </citation>
    <scope>NUCLEOTIDE SEQUENCE [LARGE SCALE GENOMIC DNA]</scope>
    <source>
        <strain evidence="1">WkB273</strain>
    </source>
</reference>
<dbReference type="AlphaFoldDB" id="A0A2N9X826"/>
<sequence>MTQQQYIDASLSNSPALLLEQASELAIIQDKTQTPAEKALVLKQHELSTIIEYCQSTSRNIDFLISTLGQLQLERQQINSQSLLVDNQNMLQFAGILSILLSRLKKVLLILKTTLIVL</sequence>
<keyword evidence="2" id="KW-1185">Reference proteome</keyword>
<comment type="caution">
    <text evidence="1">The sequence shown here is derived from an EMBL/GenBank/DDBJ whole genome shotgun (WGS) entry which is preliminary data.</text>
</comment>